<feature type="region of interest" description="Disordered" evidence="1">
    <location>
        <begin position="1"/>
        <end position="51"/>
    </location>
</feature>
<evidence type="ECO:0000313" key="3">
    <source>
        <dbReference type="Proteomes" id="UP000235728"/>
    </source>
</evidence>
<organism evidence="2 3">
    <name type="scientific">Beauveria bassiana</name>
    <name type="common">White muscardine disease fungus</name>
    <name type="synonym">Tritirachium shiotae</name>
    <dbReference type="NCBI Taxonomy" id="176275"/>
    <lineage>
        <taxon>Eukaryota</taxon>
        <taxon>Fungi</taxon>
        <taxon>Dikarya</taxon>
        <taxon>Ascomycota</taxon>
        <taxon>Pezizomycotina</taxon>
        <taxon>Sordariomycetes</taxon>
        <taxon>Hypocreomycetidae</taxon>
        <taxon>Hypocreales</taxon>
        <taxon>Cordycipitaceae</taxon>
        <taxon>Beauveria</taxon>
    </lineage>
</organism>
<evidence type="ECO:0000256" key="1">
    <source>
        <dbReference type="SAM" id="MobiDB-lite"/>
    </source>
</evidence>
<name>A0A2N6NVB5_BEABA</name>
<protein>
    <submittedName>
        <fullName evidence="2">Uncharacterized protein</fullName>
    </submittedName>
</protein>
<evidence type="ECO:0000313" key="2">
    <source>
        <dbReference type="EMBL" id="PMB71201.1"/>
    </source>
</evidence>
<feature type="compositionally biased region" description="Acidic residues" evidence="1">
    <location>
        <begin position="14"/>
        <end position="39"/>
    </location>
</feature>
<dbReference type="AlphaFoldDB" id="A0A2N6NVB5"/>
<proteinExistence type="predicted"/>
<comment type="caution">
    <text evidence="2">The sequence shown here is derived from an EMBL/GenBank/DDBJ whole genome shotgun (WGS) entry which is preliminary data.</text>
</comment>
<dbReference type="Proteomes" id="UP000235728">
    <property type="component" value="Unassembled WGS sequence"/>
</dbReference>
<gene>
    <name evidence="2" type="ORF">BM221_003668</name>
</gene>
<sequence length="91" mass="10598">MSKLRAPMPVLAHDDDDDDDDDDEEEEQEEEQEEQEEQDVSPIPFPGPERDRLSHLYIPRITKLKQLCVCSVCKYIPYFLSVCITGLKKMI</sequence>
<accession>A0A2N6NVB5</accession>
<dbReference type="EMBL" id="MRVG01000003">
    <property type="protein sequence ID" value="PMB71201.1"/>
    <property type="molecule type" value="Genomic_DNA"/>
</dbReference>
<reference evidence="2 3" key="1">
    <citation type="journal article" date="2016" name="Appl. Microbiol. Biotechnol.">
        <title>Characterization of T-DNA insertion mutants with decreased virulence in the entomopathogenic fungus Beauveria bassiana JEF-007.</title>
        <authorList>
            <person name="Kim S."/>
            <person name="Lee S.J."/>
            <person name="Nai Y.S."/>
            <person name="Yu J.S."/>
            <person name="Lee M.R."/>
            <person name="Yang Y.T."/>
            <person name="Kim J.S."/>
        </authorList>
    </citation>
    <scope>NUCLEOTIDE SEQUENCE [LARGE SCALE GENOMIC DNA]</scope>
    <source>
        <strain evidence="2 3">JEF-007</strain>
    </source>
</reference>